<organism evidence="1 2">
    <name type="scientific">Roseateles oligotrophus</name>
    <dbReference type="NCBI Taxonomy" id="1769250"/>
    <lineage>
        <taxon>Bacteria</taxon>
        <taxon>Pseudomonadati</taxon>
        <taxon>Pseudomonadota</taxon>
        <taxon>Betaproteobacteria</taxon>
        <taxon>Burkholderiales</taxon>
        <taxon>Sphaerotilaceae</taxon>
        <taxon>Roseateles</taxon>
    </lineage>
</organism>
<dbReference type="Proteomes" id="UP001209701">
    <property type="component" value="Unassembled WGS sequence"/>
</dbReference>
<dbReference type="EMBL" id="JAJIRN010000003">
    <property type="protein sequence ID" value="MCV2367889.1"/>
    <property type="molecule type" value="Genomic_DNA"/>
</dbReference>
<dbReference type="RefSeq" id="WP_263570517.1">
    <property type="nucleotide sequence ID" value="NZ_JAJIRN010000003.1"/>
</dbReference>
<name>A0ABT2YCW0_9BURK</name>
<evidence type="ECO:0000313" key="1">
    <source>
        <dbReference type="EMBL" id="MCV2367889.1"/>
    </source>
</evidence>
<sequence>MKHIEFWYWQLHDPVSGAPARSTCRLTEADALRRDPHASRVPESCEVRVLLRHPDDYLPSFALRSLSSSRGAGHNSTAS</sequence>
<keyword evidence="2" id="KW-1185">Reference proteome</keyword>
<gene>
    <name evidence="1" type="ORF">LNV07_07245</name>
</gene>
<accession>A0ABT2YCW0</accession>
<comment type="caution">
    <text evidence="1">The sequence shown here is derived from an EMBL/GenBank/DDBJ whole genome shotgun (WGS) entry which is preliminary data.</text>
</comment>
<protein>
    <submittedName>
        <fullName evidence="1">Uncharacterized protein</fullName>
    </submittedName>
</protein>
<proteinExistence type="predicted"/>
<evidence type="ECO:0000313" key="2">
    <source>
        <dbReference type="Proteomes" id="UP001209701"/>
    </source>
</evidence>
<reference evidence="1 2" key="1">
    <citation type="submission" date="2021-11" db="EMBL/GenBank/DDBJ databases">
        <authorList>
            <person name="Liang Q."/>
            <person name="Mou H."/>
            <person name="Liu Z."/>
        </authorList>
    </citation>
    <scope>NUCLEOTIDE SEQUENCE [LARGE SCALE GENOMIC DNA]</scope>
    <source>
        <strain evidence="1 2">CHU3</strain>
    </source>
</reference>